<dbReference type="AlphaFoldDB" id="A0A8H4PMR0"/>
<accession>A0A8H4PMR0</accession>
<organism evidence="1 2">
    <name type="scientific">Ophiocordyceps sinensis</name>
    <dbReference type="NCBI Taxonomy" id="72228"/>
    <lineage>
        <taxon>Eukaryota</taxon>
        <taxon>Fungi</taxon>
        <taxon>Dikarya</taxon>
        <taxon>Ascomycota</taxon>
        <taxon>Pezizomycotina</taxon>
        <taxon>Sordariomycetes</taxon>
        <taxon>Hypocreomycetidae</taxon>
        <taxon>Hypocreales</taxon>
        <taxon>Ophiocordycipitaceae</taxon>
        <taxon>Ophiocordyceps</taxon>
    </lineage>
</organism>
<reference evidence="1 2" key="1">
    <citation type="journal article" date="2020" name="Genome Biol. Evol.">
        <title>A new high-quality draft genome assembly of the Chinese cordyceps Ophiocordyceps sinensis.</title>
        <authorList>
            <person name="Shu R."/>
            <person name="Zhang J."/>
            <person name="Meng Q."/>
            <person name="Zhang H."/>
            <person name="Zhou G."/>
            <person name="Li M."/>
            <person name="Wu P."/>
            <person name="Zhao Y."/>
            <person name="Chen C."/>
            <person name="Qin Q."/>
        </authorList>
    </citation>
    <scope>NUCLEOTIDE SEQUENCE [LARGE SCALE GENOMIC DNA]</scope>
    <source>
        <strain evidence="1 2">IOZ07</strain>
    </source>
</reference>
<dbReference type="Proteomes" id="UP000557566">
    <property type="component" value="Unassembled WGS sequence"/>
</dbReference>
<comment type="caution">
    <text evidence="1">The sequence shown here is derived from an EMBL/GenBank/DDBJ whole genome shotgun (WGS) entry which is preliminary data.</text>
</comment>
<sequence>MFPLLICGCYQDNTTNLQGSVIWLSGEESKGFDVVLSPDLRSEVQGIFDNRCKDGGSSCHQAIYDALRSAGLEVDKTLDKRFVGRFILKTFKKLGGFFMEMTVLLTAMWEMRQTTQPQLNQGNYHIPAEQASAAHGIADASKITVTAANTALVTVTVEADAGSTMGFSATPTLISYATATDGILPGDYILSLDAGLAQRISDVMARTSSDCSEGVEFGRNTKRAVGGGLSAAICGTVAILHQHPPRGPFGDLGQLAATGPPLRFNGAEMVRAANILLDIGRDVAPLLEMDVDFAEQFTMIIFAMAVEKFVDNVTPGALNWFHGSSLAACSSTTTARACVASCRQYGVIEACETSCKKRTLCATAAPTSTRDFLSTTTVQYWTWPLIDAMPTATAEPECNRDLTNVPGNIFNKNLYKGFCEQWNGTHSLEMTVDAAGNERHSNARRNAALEPRTPPPDPDTWKAYNFLLKYTKADQEKCSMSCTDAMGRIASGCSNSGAVDQAMAHDGKVDATCGIFEYSISKFEPPAVDAHAKQVYCNTKADFTGDDFDNLADTDGDLLDTAVKAGCKQHAQTTVSKDKPVSFNRYKWTGKALVYALGVSWKEGCRLEDGRTEVTLGNPYGGDFDESLCYNLWYNNWKGCNNGGKGGTTQVGCLVYSFRPSRWSPQ</sequence>
<keyword evidence="2" id="KW-1185">Reference proteome</keyword>
<name>A0A8H4PMR0_9HYPO</name>
<protein>
    <submittedName>
        <fullName evidence="1">Uncharacterized protein</fullName>
    </submittedName>
</protein>
<gene>
    <name evidence="1" type="ORF">G6O67_006171</name>
</gene>
<proteinExistence type="predicted"/>
<evidence type="ECO:0000313" key="1">
    <source>
        <dbReference type="EMBL" id="KAF4506049.1"/>
    </source>
</evidence>
<dbReference type="EMBL" id="JAAVMX010000007">
    <property type="protein sequence ID" value="KAF4506049.1"/>
    <property type="molecule type" value="Genomic_DNA"/>
</dbReference>
<evidence type="ECO:0000313" key="2">
    <source>
        <dbReference type="Proteomes" id="UP000557566"/>
    </source>
</evidence>
<dbReference type="OrthoDB" id="5106216at2759"/>